<evidence type="ECO:0000256" key="12">
    <source>
        <dbReference type="SAM" id="Phobius"/>
    </source>
</evidence>
<dbReference type="FunFam" id="1.10.630.10:FF:000004">
    <property type="entry name" value="cytochrome P450 2D15 isoform X1"/>
    <property type="match status" value="1"/>
</dbReference>
<dbReference type="PRINTS" id="PR00385">
    <property type="entry name" value="P450"/>
</dbReference>
<evidence type="ECO:0000256" key="11">
    <source>
        <dbReference type="RuleBase" id="RU000461"/>
    </source>
</evidence>
<dbReference type="GO" id="GO:0016712">
    <property type="term" value="F:oxidoreductase activity, acting on paired donors, with incorporation or reduction of molecular oxygen, reduced flavin or flavoprotein as one donor, and incorporation of one atom of oxygen"/>
    <property type="evidence" value="ECO:0007669"/>
    <property type="project" value="InterPro"/>
</dbReference>
<reference evidence="13" key="4">
    <citation type="submission" date="2025-08" db="UniProtKB">
        <authorList>
            <consortium name="Ensembl"/>
        </authorList>
    </citation>
    <scope>IDENTIFICATION</scope>
</reference>
<dbReference type="Gene3D" id="1.10.630.10">
    <property type="entry name" value="Cytochrome P450"/>
    <property type="match status" value="1"/>
</dbReference>
<dbReference type="PANTHER" id="PTHR24300:SF309">
    <property type="entry name" value="CYTOCHROME P450-RELATED"/>
    <property type="match status" value="1"/>
</dbReference>
<dbReference type="GO" id="GO:0005737">
    <property type="term" value="C:cytoplasm"/>
    <property type="evidence" value="ECO:0007669"/>
    <property type="project" value="TreeGrafter"/>
</dbReference>
<keyword evidence="8 11" id="KW-0503">Monooxygenase</keyword>
<evidence type="ECO:0000256" key="3">
    <source>
        <dbReference type="ARBA" id="ARBA00010617"/>
    </source>
</evidence>
<dbReference type="InterPro" id="IPR002401">
    <property type="entry name" value="Cyt_P450_E_grp-I"/>
</dbReference>
<evidence type="ECO:0000256" key="7">
    <source>
        <dbReference type="ARBA" id="ARBA00023004"/>
    </source>
</evidence>
<keyword evidence="14" id="KW-1185">Reference proteome</keyword>
<accession>A0A4W4FW51</accession>
<keyword evidence="4 10" id="KW-0349">Heme</keyword>
<evidence type="ECO:0000256" key="1">
    <source>
        <dbReference type="ARBA" id="ARBA00001971"/>
    </source>
</evidence>
<evidence type="ECO:0000256" key="5">
    <source>
        <dbReference type="ARBA" id="ARBA00022723"/>
    </source>
</evidence>
<dbReference type="OMA" id="WRSQRRF"/>
<organism evidence="13 14">
    <name type="scientific">Electrophorus electricus</name>
    <name type="common">Electric eel</name>
    <name type="synonym">Gymnotus electricus</name>
    <dbReference type="NCBI Taxonomy" id="8005"/>
    <lineage>
        <taxon>Eukaryota</taxon>
        <taxon>Metazoa</taxon>
        <taxon>Chordata</taxon>
        <taxon>Craniata</taxon>
        <taxon>Vertebrata</taxon>
        <taxon>Euteleostomi</taxon>
        <taxon>Actinopterygii</taxon>
        <taxon>Neopterygii</taxon>
        <taxon>Teleostei</taxon>
        <taxon>Ostariophysi</taxon>
        <taxon>Gymnotiformes</taxon>
        <taxon>Gymnotoidei</taxon>
        <taxon>Gymnotidae</taxon>
        <taxon>Electrophorus</taxon>
    </lineage>
</organism>
<dbReference type="GO" id="GO:0006082">
    <property type="term" value="P:organic acid metabolic process"/>
    <property type="evidence" value="ECO:0007669"/>
    <property type="project" value="TreeGrafter"/>
</dbReference>
<dbReference type="Pfam" id="PF00067">
    <property type="entry name" value="p450"/>
    <property type="match status" value="1"/>
</dbReference>
<dbReference type="InterPro" id="IPR036396">
    <property type="entry name" value="Cyt_P450_sf"/>
</dbReference>
<keyword evidence="12" id="KW-1133">Transmembrane helix</keyword>
<dbReference type="AlphaFoldDB" id="A0A4W4FW51"/>
<evidence type="ECO:0000256" key="10">
    <source>
        <dbReference type="PIRSR" id="PIRSR602401-1"/>
    </source>
</evidence>
<feature type="binding site" description="axial binding residue" evidence="10">
    <location>
        <position position="457"/>
    </location>
    <ligand>
        <name>heme</name>
        <dbReference type="ChEBI" id="CHEBI:30413"/>
    </ligand>
    <ligandPart>
        <name>Fe</name>
        <dbReference type="ChEBI" id="CHEBI:18248"/>
    </ligandPart>
</feature>
<dbReference type="Proteomes" id="UP000314983">
    <property type="component" value="Chromosome 3"/>
</dbReference>
<feature type="transmembrane region" description="Helical" evidence="12">
    <location>
        <begin position="20"/>
        <end position="43"/>
    </location>
</feature>
<reference evidence="13" key="3">
    <citation type="submission" date="2020-05" db="EMBL/GenBank/DDBJ databases">
        <title>Electrophorus electricus (electric eel) genome, fEleEle1, primary haplotype.</title>
        <authorList>
            <person name="Myers G."/>
            <person name="Meyer A."/>
            <person name="Fedrigo O."/>
            <person name="Formenti G."/>
            <person name="Rhie A."/>
            <person name="Tracey A."/>
            <person name="Sims Y."/>
            <person name="Jarvis E.D."/>
        </authorList>
    </citation>
    <scope>NUCLEOTIDE SEQUENCE [LARGE SCALE GENOMIC DNA]</scope>
</reference>
<evidence type="ECO:0000256" key="6">
    <source>
        <dbReference type="ARBA" id="ARBA00023002"/>
    </source>
</evidence>
<name>A0A4W4FW51_ELEEL</name>
<reference evidence="14" key="1">
    <citation type="journal article" date="2014" name="Science">
        <title>Nonhuman genetics. Genomic basis for the convergent evolution of electric organs.</title>
        <authorList>
            <person name="Gallant J.R."/>
            <person name="Traeger L.L."/>
            <person name="Volkening J.D."/>
            <person name="Moffett H."/>
            <person name="Chen P.H."/>
            <person name="Novina C.D."/>
            <person name="Phillips G.N.Jr."/>
            <person name="Anand R."/>
            <person name="Wells G.B."/>
            <person name="Pinch M."/>
            <person name="Guth R."/>
            <person name="Unguez G.A."/>
            <person name="Albert J.S."/>
            <person name="Zakon H.H."/>
            <person name="Samanta M.P."/>
            <person name="Sussman M.R."/>
        </authorList>
    </citation>
    <scope>NUCLEOTIDE SEQUENCE [LARGE SCALE GENOMIC DNA]</scope>
</reference>
<evidence type="ECO:0000313" key="14">
    <source>
        <dbReference type="Proteomes" id="UP000314983"/>
    </source>
</evidence>
<dbReference type="InterPro" id="IPR050182">
    <property type="entry name" value="Cytochrome_P450_fam2"/>
</dbReference>
<dbReference type="PANTHER" id="PTHR24300">
    <property type="entry name" value="CYTOCHROME P450 508A4-RELATED"/>
    <property type="match status" value="1"/>
</dbReference>
<dbReference type="GeneTree" id="ENSGT00950000182879"/>
<evidence type="ECO:0000256" key="8">
    <source>
        <dbReference type="ARBA" id="ARBA00023033"/>
    </source>
</evidence>
<comment type="similarity">
    <text evidence="3 11">Belongs to the cytochrome P450 family.</text>
</comment>
<reference evidence="13" key="5">
    <citation type="submission" date="2025-09" db="UniProtKB">
        <authorList>
            <consortium name="Ensembl"/>
        </authorList>
    </citation>
    <scope>IDENTIFICATION</scope>
</reference>
<keyword evidence="5 10" id="KW-0479">Metal-binding</keyword>
<dbReference type="PROSITE" id="PS00086">
    <property type="entry name" value="CYTOCHROME_P450"/>
    <property type="match status" value="1"/>
</dbReference>
<evidence type="ECO:0000256" key="4">
    <source>
        <dbReference type="ARBA" id="ARBA00022617"/>
    </source>
</evidence>
<comment type="cofactor">
    <cofactor evidence="1 10">
        <name>heme</name>
        <dbReference type="ChEBI" id="CHEBI:30413"/>
    </cofactor>
</comment>
<dbReference type="InterPro" id="IPR017972">
    <property type="entry name" value="Cyt_P450_CS"/>
</dbReference>
<dbReference type="STRING" id="8005.ENSEEEP00000029374"/>
<keyword evidence="9 12" id="KW-0472">Membrane</keyword>
<evidence type="ECO:0000256" key="9">
    <source>
        <dbReference type="ARBA" id="ARBA00023136"/>
    </source>
</evidence>
<evidence type="ECO:0000313" key="13">
    <source>
        <dbReference type="Ensembl" id="ENSEEEP00000029374.2"/>
    </source>
</evidence>
<dbReference type="PRINTS" id="PR01686">
    <property type="entry name" value="EP450ICYP2D"/>
</dbReference>
<proteinExistence type="inferred from homology"/>
<reference evidence="14" key="2">
    <citation type="journal article" date="2017" name="Sci. Adv.">
        <title>A tail of two voltages: Proteomic comparison of the three electric organs of the electric eel.</title>
        <authorList>
            <person name="Traeger L.L."/>
            <person name="Sabat G."/>
            <person name="Barrett-Wilt G.A."/>
            <person name="Wells G.B."/>
            <person name="Sussman M.R."/>
        </authorList>
    </citation>
    <scope>NUCLEOTIDE SEQUENCE [LARGE SCALE GENOMIC DNA]</scope>
</reference>
<dbReference type="SUPFAM" id="SSF48264">
    <property type="entry name" value="Cytochrome P450"/>
    <property type="match status" value="1"/>
</dbReference>
<dbReference type="GO" id="GO:0005506">
    <property type="term" value="F:iron ion binding"/>
    <property type="evidence" value="ECO:0007669"/>
    <property type="project" value="InterPro"/>
</dbReference>
<dbReference type="PRINTS" id="PR00463">
    <property type="entry name" value="EP450I"/>
</dbReference>
<comment type="subcellular location">
    <subcellularLocation>
        <location evidence="2">Membrane</location>
    </subcellularLocation>
</comment>
<dbReference type="InterPro" id="IPR001128">
    <property type="entry name" value="Cyt_P450"/>
</dbReference>
<keyword evidence="12" id="KW-0812">Transmembrane</keyword>
<keyword evidence="7 10" id="KW-0408">Iron</keyword>
<sequence length="510" mass="58526">MHTFKQHNTRNRFLSKTTMIFHYFLDYADFKFSLIVIFLLLLITDIIRNKNPPSFPSGPWPLPFVGNVFTGLDFRTIDKLAEKHGEVFSLRWGSEKTVFLSGYKMVKEALVTQLDSFSDRPVVPLFHKIFKGLGIIGSNGHLWRMQRKFAITHLRYLGEAKKNLEMSIQQESVFLCEAFKEERGPFEPKFLLISAVSNIISSLMFGHRFDYHNECFQNILRLDTEAIVLSGSPQALLYNAFPHLFDYLPGPHQKIFSNYEKIVNFLKDEIKEHKEHLDPSDSQDYIDAYLVEMEKKKSDPEAGFNMETLVVATLDMLEAGTESTATTLRWGLLFMMKYPQIQEKVQAEIDQVIGQSRQPNLADRANMPYTEAVIHETQRMGNIIPLGFPKRACKDTILGGYFIPKGTSVTVSLSSVLNDKSEWETPDTFNPGHFLDDQGQFRKRDAFMPFSAGRRACLGEPLARMELFLFLTALLQRFTFSPEPGEELSLEGQLGFTYTPRAYRLCVSPR</sequence>
<dbReference type="GO" id="GO:0006805">
    <property type="term" value="P:xenobiotic metabolic process"/>
    <property type="evidence" value="ECO:0007669"/>
    <property type="project" value="TreeGrafter"/>
</dbReference>
<evidence type="ECO:0000256" key="2">
    <source>
        <dbReference type="ARBA" id="ARBA00004370"/>
    </source>
</evidence>
<protein>
    <submittedName>
        <fullName evidence="13">Cytochrome P450, family 2, subfamily AD, polypeptide 3</fullName>
    </submittedName>
</protein>
<dbReference type="Ensembl" id="ENSEEET00000029714.2">
    <property type="protein sequence ID" value="ENSEEEP00000029374.2"/>
    <property type="gene ID" value="ENSEEEG00000012324.2"/>
</dbReference>
<dbReference type="GO" id="GO:0016020">
    <property type="term" value="C:membrane"/>
    <property type="evidence" value="ECO:0007669"/>
    <property type="project" value="UniProtKB-SubCell"/>
</dbReference>
<dbReference type="GO" id="GO:0020037">
    <property type="term" value="F:heme binding"/>
    <property type="evidence" value="ECO:0007669"/>
    <property type="project" value="InterPro"/>
</dbReference>
<keyword evidence="6 11" id="KW-0560">Oxidoreductase</keyword>
<dbReference type="InterPro" id="IPR008069">
    <property type="entry name" value="Cyt_P450_E_grp-I_CYP2D-like"/>
</dbReference>